<feature type="domain" description="HTH gntR-type" evidence="4">
    <location>
        <begin position="7"/>
        <end position="74"/>
    </location>
</feature>
<dbReference type="Gene3D" id="1.10.10.10">
    <property type="entry name" value="Winged helix-like DNA-binding domain superfamily/Winged helix DNA-binding domain"/>
    <property type="match status" value="1"/>
</dbReference>
<dbReference type="EMBL" id="CP104874">
    <property type="protein sequence ID" value="WWF05260.1"/>
    <property type="molecule type" value="Genomic_DNA"/>
</dbReference>
<dbReference type="Pfam" id="PF00392">
    <property type="entry name" value="GntR"/>
    <property type="match status" value="1"/>
</dbReference>
<evidence type="ECO:0000313" key="6">
    <source>
        <dbReference type="Proteomes" id="UP001381003"/>
    </source>
</evidence>
<dbReference type="InterPro" id="IPR036388">
    <property type="entry name" value="WH-like_DNA-bd_sf"/>
</dbReference>
<protein>
    <submittedName>
        <fullName evidence="5">GntR family transcriptional regulator</fullName>
    </submittedName>
</protein>
<name>A0ABZ2FG03_9MICO</name>
<dbReference type="CDD" id="cd07377">
    <property type="entry name" value="WHTH_GntR"/>
    <property type="match status" value="1"/>
</dbReference>
<dbReference type="SMART" id="SM00345">
    <property type="entry name" value="HTH_GNTR"/>
    <property type="match status" value="1"/>
</dbReference>
<evidence type="ECO:0000256" key="2">
    <source>
        <dbReference type="ARBA" id="ARBA00023125"/>
    </source>
</evidence>
<dbReference type="SUPFAM" id="SSF46785">
    <property type="entry name" value="Winged helix' DNA-binding domain"/>
    <property type="match status" value="1"/>
</dbReference>
<keyword evidence="6" id="KW-1185">Reference proteome</keyword>
<dbReference type="Pfam" id="PF07729">
    <property type="entry name" value="FCD"/>
    <property type="match status" value="1"/>
</dbReference>
<dbReference type="PANTHER" id="PTHR43537">
    <property type="entry name" value="TRANSCRIPTIONAL REGULATOR, GNTR FAMILY"/>
    <property type="match status" value="1"/>
</dbReference>
<dbReference type="Gene3D" id="1.20.120.530">
    <property type="entry name" value="GntR ligand-binding domain-like"/>
    <property type="match status" value="1"/>
</dbReference>
<gene>
    <name evidence="5" type="ORF">N5P18_16660</name>
</gene>
<keyword evidence="1" id="KW-0805">Transcription regulation</keyword>
<keyword evidence="3" id="KW-0804">Transcription</keyword>
<dbReference type="PANTHER" id="PTHR43537:SF45">
    <property type="entry name" value="GNTR FAMILY REGULATORY PROTEIN"/>
    <property type="match status" value="1"/>
</dbReference>
<dbReference type="PROSITE" id="PS50949">
    <property type="entry name" value="HTH_GNTR"/>
    <property type="match status" value="1"/>
</dbReference>
<accession>A0ABZ2FG03</accession>
<evidence type="ECO:0000313" key="5">
    <source>
        <dbReference type="EMBL" id="WWF05260.1"/>
    </source>
</evidence>
<dbReference type="InterPro" id="IPR036390">
    <property type="entry name" value="WH_DNA-bd_sf"/>
</dbReference>
<evidence type="ECO:0000259" key="4">
    <source>
        <dbReference type="PROSITE" id="PS50949"/>
    </source>
</evidence>
<dbReference type="InterPro" id="IPR000524">
    <property type="entry name" value="Tscrpt_reg_HTH_GntR"/>
</dbReference>
<dbReference type="RefSeq" id="WP_068324901.1">
    <property type="nucleotide sequence ID" value="NZ_CP104874.1"/>
</dbReference>
<dbReference type="SUPFAM" id="SSF48008">
    <property type="entry name" value="GntR ligand-binding domain-like"/>
    <property type="match status" value="1"/>
</dbReference>
<dbReference type="SMART" id="SM00895">
    <property type="entry name" value="FCD"/>
    <property type="match status" value="1"/>
</dbReference>
<evidence type="ECO:0000256" key="3">
    <source>
        <dbReference type="ARBA" id="ARBA00023163"/>
    </source>
</evidence>
<keyword evidence="2" id="KW-0238">DNA-binding</keyword>
<proteinExistence type="predicted"/>
<dbReference type="InterPro" id="IPR011711">
    <property type="entry name" value="GntR_C"/>
</dbReference>
<dbReference type="Proteomes" id="UP001381003">
    <property type="component" value="Chromosome"/>
</dbReference>
<sequence>MTQDQPGGATSQIAATLRSRIITGALVPGAPVRDSAVAAELGVSRNTAREALSLLRHEGLLDHRNHQGFVVRTLTTADVRDIYAARVALEVRAVQDAAFAPDEALEEVHRALETTETAERAERWEDYASSSLHFHSALVRLLGSPLLDQFFDTILGRLRLAFHAAGDTGSFHRPWGPRDRAIWERLADGDRAGAEHLLRGYLHDSELAVLDMVRRQTTHR</sequence>
<reference evidence="5 6" key="1">
    <citation type="submission" date="2022-09" db="EMBL/GenBank/DDBJ databases">
        <title>Complete genome sequence of Janibacter terrae strain COS04-44, PCL-degrading bacteria isolated from oil spilled coast.</title>
        <authorList>
            <person name="Park H."/>
            <person name="Kim J.Y."/>
            <person name="An S.H."/>
            <person name="Lee C.M."/>
            <person name="Weon H.-Y."/>
        </authorList>
    </citation>
    <scope>NUCLEOTIDE SEQUENCE [LARGE SCALE GENOMIC DNA]</scope>
    <source>
        <strain evidence="5 6">COS04-44</strain>
    </source>
</reference>
<evidence type="ECO:0000256" key="1">
    <source>
        <dbReference type="ARBA" id="ARBA00023015"/>
    </source>
</evidence>
<dbReference type="InterPro" id="IPR008920">
    <property type="entry name" value="TF_FadR/GntR_C"/>
</dbReference>
<organism evidence="5 6">
    <name type="scientific">Janibacter terrae</name>
    <dbReference type="NCBI Taxonomy" id="103817"/>
    <lineage>
        <taxon>Bacteria</taxon>
        <taxon>Bacillati</taxon>
        <taxon>Actinomycetota</taxon>
        <taxon>Actinomycetes</taxon>
        <taxon>Micrococcales</taxon>
        <taxon>Intrasporangiaceae</taxon>
        <taxon>Janibacter</taxon>
    </lineage>
</organism>